<evidence type="ECO:0000313" key="4">
    <source>
        <dbReference type="Proteomes" id="UP000284702"/>
    </source>
</evidence>
<accession>W4GYC9</accession>
<dbReference type="OrthoDB" id="69732at2759"/>
<dbReference type="Proteomes" id="UP000284702">
    <property type="component" value="Unassembled WGS sequence"/>
</dbReference>
<dbReference type="EMBL" id="KI913119">
    <property type="protein sequence ID" value="ETV84336.1"/>
    <property type="molecule type" value="Genomic_DNA"/>
</dbReference>
<evidence type="ECO:0000256" key="1">
    <source>
        <dbReference type="SAM" id="MobiDB-lite"/>
    </source>
</evidence>
<protein>
    <submittedName>
        <fullName evidence="2">Uncharacterized protein</fullName>
    </submittedName>
</protein>
<evidence type="ECO:0000313" key="2">
    <source>
        <dbReference type="EMBL" id="ETV84336.1"/>
    </source>
</evidence>
<name>W4GYC9_APHAT</name>
<dbReference type="GeneID" id="20805571"/>
<dbReference type="AlphaFoldDB" id="W4GYC9"/>
<proteinExistence type="predicted"/>
<reference evidence="3 4" key="2">
    <citation type="submission" date="2018-07" db="EMBL/GenBank/DDBJ databases">
        <title>Annotation of Aphanomyces astaci genome assembly.</title>
        <authorList>
            <person name="Studholme D.J."/>
        </authorList>
    </citation>
    <scope>NUCLEOTIDE SEQUENCE [LARGE SCALE GENOMIC DNA]</scope>
    <source>
        <strain evidence="3">Pc</strain>
    </source>
</reference>
<evidence type="ECO:0000313" key="3">
    <source>
        <dbReference type="EMBL" id="RQM23878.1"/>
    </source>
</evidence>
<keyword evidence="4" id="KW-1185">Reference proteome</keyword>
<feature type="region of interest" description="Disordered" evidence="1">
    <location>
        <begin position="71"/>
        <end position="93"/>
    </location>
</feature>
<dbReference type="EMBL" id="MZMZ02002852">
    <property type="protein sequence ID" value="RQM23878.1"/>
    <property type="molecule type" value="Genomic_DNA"/>
</dbReference>
<feature type="compositionally biased region" description="Polar residues" evidence="1">
    <location>
        <begin position="20"/>
        <end position="29"/>
    </location>
</feature>
<dbReference type="RefSeq" id="XP_009826028.1">
    <property type="nucleotide sequence ID" value="XM_009827726.1"/>
</dbReference>
<reference evidence="2" key="1">
    <citation type="submission" date="2013-12" db="EMBL/GenBank/DDBJ databases">
        <title>The Genome Sequence of Aphanomyces astaci APO3.</title>
        <authorList>
            <consortium name="The Broad Institute Genomics Platform"/>
            <person name="Russ C."/>
            <person name="Tyler B."/>
            <person name="van West P."/>
            <person name="Dieguez-Uribeondo J."/>
            <person name="Young S.K."/>
            <person name="Zeng Q."/>
            <person name="Gargeya S."/>
            <person name="Fitzgerald M."/>
            <person name="Abouelleil A."/>
            <person name="Alvarado L."/>
            <person name="Chapman S.B."/>
            <person name="Gainer-Dewar J."/>
            <person name="Goldberg J."/>
            <person name="Griggs A."/>
            <person name="Gujja S."/>
            <person name="Hansen M."/>
            <person name="Howarth C."/>
            <person name="Imamovic A."/>
            <person name="Ireland A."/>
            <person name="Larimer J."/>
            <person name="McCowan C."/>
            <person name="Murphy C."/>
            <person name="Pearson M."/>
            <person name="Poon T.W."/>
            <person name="Priest M."/>
            <person name="Roberts A."/>
            <person name="Saif S."/>
            <person name="Shea T."/>
            <person name="Sykes S."/>
            <person name="Wortman J."/>
            <person name="Nusbaum C."/>
            <person name="Birren B."/>
        </authorList>
    </citation>
    <scope>NUCLEOTIDE SEQUENCE [LARGE SCALE GENOMIC DNA]</scope>
    <source>
        <strain evidence="2">APO3</strain>
    </source>
</reference>
<organism evidence="2">
    <name type="scientific">Aphanomyces astaci</name>
    <name type="common">Crayfish plague agent</name>
    <dbReference type="NCBI Taxonomy" id="112090"/>
    <lineage>
        <taxon>Eukaryota</taxon>
        <taxon>Sar</taxon>
        <taxon>Stramenopiles</taxon>
        <taxon>Oomycota</taxon>
        <taxon>Saprolegniomycetes</taxon>
        <taxon>Saprolegniales</taxon>
        <taxon>Verrucalvaceae</taxon>
        <taxon>Aphanomyces</taxon>
    </lineage>
</organism>
<gene>
    <name evidence="3" type="ORF">B5M09_001054</name>
    <name evidence="2" type="ORF">H257_03575</name>
</gene>
<dbReference type="VEuPathDB" id="FungiDB:H257_03575"/>
<sequence length="242" mass="26561">MSQANTSVRSILRTAESKAASRTSSSAVLNPSKDECHTPASISKWRRREIVGPTTPITGVTLCSPRRVTFSPYVPIPRPKPSKPTTKPELNGSTILEDDESNVAEKETVKRLRRLRMRYALAKRESLATRLRRRLVSLWTGVSPSLLTPGTSIPIATTATTGPVLDLWAIDQAYIERQNRLMATRLHARRAPAPTASVHSTPISLQFKGAFDALVAPADVPVDDSAAIVLANELPGVRRRRR</sequence>
<feature type="region of interest" description="Disordered" evidence="1">
    <location>
        <begin position="1"/>
        <end position="41"/>
    </location>
</feature>